<proteinExistence type="predicted"/>
<evidence type="ECO:0000256" key="2">
    <source>
        <dbReference type="PROSITE-ProRule" id="PRU00708"/>
    </source>
</evidence>
<dbReference type="EMBL" id="CP097504">
    <property type="protein sequence ID" value="URD90867.1"/>
    <property type="molecule type" value="Genomic_DNA"/>
</dbReference>
<evidence type="ECO:0000313" key="5">
    <source>
        <dbReference type="Proteomes" id="UP001055439"/>
    </source>
</evidence>
<dbReference type="FunFam" id="1.25.40.10:FF:002415">
    <property type="entry name" value="Uncharacterized protein"/>
    <property type="match status" value="1"/>
</dbReference>
<gene>
    <name evidence="4" type="ORF">MUK42_27010</name>
</gene>
<dbReference type="GO" id="GO:0003723">
    <property type="term" value="F:RNA binding"/>
    <property type="evidence" value="ECO:0007669"/>
    <property type="project" value="InterPro"/>
</dbReference>
<dbReference type="PANTHER" id="PTHR47926">
    <property type="entry name" value="PENTATRICOPEPTIDE REPEAT-CONTAINING PROTEIN"/>
    <property type="match status" value="1"/>
</dbReference>
<dbReference type="NCBIfam" id="TIGR00756">
    <property type="entry name" value="PPR"/>
    <property type="match status" value="5"/>
</dbReference>
<feature type="repeat" description="PPR" evidence="2">
    <location>
        <begin position="299"/>
        <end position="333"/>
    </location>
</feature>
<dbReference type="Gene3D" id="1.25.40.10">
    <property type="entry name" value="Tetratricopeptide repeat domain"/>
    <property type="match status" value="4"/>
</dbReference>
<evidence type="ECO:0000256" key="1">
    <source>
        <dbReference type="ARBA" id="ARBA00022737"/>
    </source>
</evidence>
<dbReference type="AlphaFoldDB" id="A0A9E7FAZ0"/>
<name>A0A9E7FAZ0_9LILI</name>
<feature type="domain" description="DYW" evidence="3">
    <location>
        <begin position="514"/>
        <end position="605"/>
    </location>
</feature>
<dbReference type="Pfam" id="PF20431">
    <property type="entry name" value="E_motif"/>
    <property type="match status" value="1"/>
</dbReference>
<dbReference type="FunFam" id="1.25.40.10:FF:000196">
    <property type="entry name" value="Pentatricopeptide repeat-containing protein At4g14850"/>
    <property type="match status" value="1"/>
</dbReference>
<keyword evidence="1" id="KW-0677">Repeat</keyword>
<dbReference type="Pfam" id="PF13812">
    <property type="entry name" value="PPR_3"/>
    <property type="match status" value="1"/>
</dbReference>
<feature type="repeat" description="PPR" evidence="2">
    <location>
        <begin position="94"/>
        <end position="128"/>
    </location>
</feature>
<dbReference type="InterPro" id="IPR046960">
    <property type="entry name" value="PPR_At4g14850-like_plant"/>
</dbReference>
<dbReference type="Pfam" id="PF13041">
    <property type="entry name" value="PPR_2"/>
    <property type="match status" value="1"/>
</dbReference>
<dbReference type="PROSITE" id="PS51375">
    <property type="entry name" value="PPR"/>
    <property type="match status" value="4"/>
</dbReference>
<dbReference type="Pfam" id="PF01535">
    <property type="entry name" value="PPR"/>
    <property type="match status" value="4"/>
</dbReference>
<protein>
    <submittedName>
        <fullName evidence="4">Pentatricopeptide repeat-containing protein</fullName>
    </submittedName>
</protein>
<evidence type="ECO:0000259" key="3">
    <source>
        <dbReference type="Pfam" id="PF14432"/>
    </source>
</evidence>
<accession>A0A9E7FAZ0</accession>
<dbReference type="GO" id="GO:0008270">
    <property type="term" value="F:zinc ion binding"/>
    <property type="evidence" value="ECO:0007669"/>
    <property type="project" value="InterPro"/>
</dbReference>
<dbReference type="InterPro" id="IPR002885">
    <property type="entry name" value="PPR_rpt"/>
</dbReference>
<organism evidence="4 5">
    <name type="scientific">Musa troglodytarum</name>
    <name type="common">fe'i banana</name>
    <dbReference type="NCBI Taxonomy" id="320322"/>
    <lineage>
        <taxon>Eukaryota</taxon>
        <taxon>Viridiplantae</taxon>
        <taxon>Streptophyta</taxon>
        <taxon>Embryophyta</taxon>
        <taxon>Tracheophyta</taxon>
        <taxon>Spermatophyta</taxon>
        <taxon>Magnoliopsida</taxon>
        <taxon>Liliopsida</taxon>
        <taxon>Zingiberales</taxon>
        <taxon>Musaceae</taxon>
        <taxon>Musa</taxon>
    </lineage>
</organism>
<dbReference type="OrthoDB" id="185373at2759"/>
<dbReference type="InterPro" id="IPR046848">
    <property type="entry name" value="E_motif"/>
</dbReference>
<keyword evidence="5" id="KW-1185">Reference proteome</keyword>
<sequence>MLSTLSPFAAAAAPTLPNPSHSPPHFSPRLLSHPSYLLLDLCADRRELPQFFPQVVKRGLHREHVFQTKLVALFSRFGDLRDATLIFGSVEDKTDELYHSLLRGHAKHSSLDDAVAFFRAMRRAGVRPAVHSFTYLLKACALKIGKTVHAFAMKAGFDSLVNVSTALVDMYSKRGAIETARLVFDSMRLKNVVSWNSMIDGYGQNGDAEEAWRLFEKMMADGIQMQRETVMPDSFTMVSVIPVLADISVLKQAKWIHGFAIRLCLDKNIFVMTALVDLYAKCGSVRVARRLFDAMEERHVTTWNAMIDGYGTNGFGKSAIDLFEQMKRSSVKPNDITFLSVLSACGHSGLVQEGKKYFAGMKEDYGLEPNMDHYGCMVDLLGRAGRLHEAWDFIQKMPISPGISVYGAMLGACKIHKNVKLGEEAAQRLFELEPDEGGYHVLLANIYAAASMWEDVARVRTMMEKKGLQKTPGYSSIDLKNEMHTFYSGSTDHPQSQKIYTRLARLIDEIKAVGYVPDGDSLHDVEEDVKEQLLGTHSEKLAIAFGLINTTPGTSLQIRKNLRVCNDCHEATKFISQVTGREIIVRDMQRFHHFKNGQCSCGDYW</sequence>
<dbReference type="InterPro" id="IPR032867">
    <property type="entry name" value="DYW_dom"/>
</dbReference>
<feature type="repeat" description="PPR" evidence="2">
    <location>
        <begin position="268"/>
        <end position="298"/>
    </location>
</feature>
<dbReference type="Pfam" id="PF14432">
    <property type="entry name" value="DYW_deaminase"/>
    <property type="match status" value="1"/>
</dbReference>
<dbReference type="Proteomes" id="UP001055439">
    <property type="component" value="Chromosome 2"/>
</dbReference>
<dbReference type="InterPro" id="IPR011990">
    <property type="entry name" value="TPR-like_helical_dom_sf"/>
</dbReference>
<reference evidence="4" key="1">
    <citation type="submission" date="2022-05" db="EMBL/GenBank/DDBJ databases">
        <title>The Musa troglodytarum L. genome provides insights into the mechanism of non-climacteric behaviour and enrichment of carotenoids.</title>
        <authorList>
            <person name="Wang J."/>
        </authorList>
    </citation>
    <scope>NUCLEOTIDE SEQUENCE</scope>
    <source>
        <tissue evidence="4">Leaf</tissue>
    </source>
</reference>
<dbReference type="GO" id="GO:0009451">
    <property type="term" value="P:RNA modification"/>
    <property type="evidence" value="ECO:0007669"/>
    <property type="project" value="InterPro"/>
</dbReference>
<feature type="repeat" description="PPR" evidence="2">
    <location>
        <begin position="191"/>
        <end position="225"/>
    </location>
</feature>
<dbReference type="PANTHER" id="PTHR47926:SF373">
    <property type="entry name" value="TETRATRICOPEPTIDE-LIKE HELICAL DOMAIN SUPERFAMILY, DYW DOMAIN-CONTAINING PROTEIN"/>
    <property type="match status" value="1"/>
</dbReference>
<evidence type="ECO:0000313" key="4">
    <source>
        <dbReference type="EMBL" id="URD90867.1"/>
    </source>
</evidence>